<sequence>MGSENILKEYSDSIKSLRRECLDGGLEEEAFREFYFESLKSLDSYQQLRNENRPMLTTKLKYLVIGMLVLGICIYNFTAVYACIVCNLQDYIYPGLRLLRKLSIPFISLFPSLSEYYHETCLIQNPFFTVADMDCWPCSTASNVREIYNPSESVNMQQNTPFIYATDQQIIDMTFLKDIYFKNKHVFDKEATKILVDNSKHYTTSNEMFTQGQLGEALYIWKINSMPLARLLRQYIPRPKIVPKFGQSTERFILIDSSRNKFKVPDTECTFSFLLSLSGNRNIDLEPAEECKHQCKSLKVELRESYLLWYNWWYWRPVVQSTSSNVTFIAHLGSYC</sequence>
<keyword evidence="7" id="KW-0333">Golgi apparatus</keyword>
<dbReference type="PANTHER" id="PTHR35259">
    <property type="entry name" value="BOMBESIN RECEPTOR-ACTIVATED PROTEIN C6ORF89"/>
    <property type="match status" value="1"/>
</dbReference>
<feature type="transmembrane region" description="Helical" evidence="9">
    <location>
        <begin position="62"/>
        <end position="82"/>
    </location>
</feature>
<dbReference type="EMBL" id="OU963894">
    <property type="protein sequence ID" value="CAH0397571.1"/>
    <property type="molecule type" value="Genomic_DNA"/>
</dbReference>
<evidence type="ECO:0000313" key="10">
    <source>
        <dbReference type="EMBL" id="CAH0397571.1"/>
    </source>
</evidence>
<comment type="subcellular location">
    <subcellularLocation>
        <location evidence="2">Cytoplasm</location>
    </subcellularLocation>
    <subcellularLocation>
        <location evidence="1">Golgi apparatus membrane</location>
        <topology evidence="1">Single-pass type II membrane protein</topology>
    </subcellularLocation>
</comment>
<evidence type="ECO:0000256" key="2">
    <source>
        <dbReference type="ARBA" id="ARBA00004496"/>
    </source>
</evidence>
<evidence type="ECO:0000256" key="6">
    <source>
        <dbReference type="ARBA" id="ARBA00022989"/>
    </source>
</evidence>
<evidence type="ECO:0000256" key="8">
    <source>
        <dbReference type="ARBA" id="ARBA00023136"/>
    </source>
</evidence>
<keyword evidence="8 9" id="KW-0472">Membrane</keyword>
<keyword evidence="4 9" id="KW-0812">Transmembrane</keyword>
<keyword evidence="11" id="KW-1185">Reference proteome</keyword>
<keyword evidence="6 9" id="KW-1133">Transmembrane helix</keyword>
<evidence type="ECO:0000256" key="7">
    <source>
        <dbReference type="ARBA" id="ARBA00023034"/>
    </source>
</evidence>
<evidence type="ECO:0000256" key="5">
    <source>
        <dbReference type="ARBA" id="ARBA00022968"/>
    </source>
</evidence>
<name>A0ABN8AWP5_CHISP</name>
<evidence type="ECO:0000256" key="4">
    <source>
        <dbReference type="ARBA" id="ARBA00022692"/>
    </source>
</evidence>
<dbReference type="PANTHER" id="PTHR35259:SF1">
    <property type="entry name" value="BOMBESIN RECEPTOR-ACTIVATED PROTEIN C6ORF89"/>
    <property type="match status" value="1"/>
</dbReference>
<accession>A0ABN8AWP5</accession>
<proteinExistence type="predicted"/>
<dbReference type="InterPro" id="IPR038757">
    <property type="entry name" value="BRAP"/>
</dbReference>
<protein>
    <submittedName>
        <fullName evidence="10">Uncharacterized protein</fullName>
    </submittedName>
</protein>
<organism evidence="10 11">
    <name type="scientific">Chilo suppressalis</name>
    <name type="common">Asiatic rice borer moth</name>
    <dbReference type="NCBI Taxonomy" id="168631"/>
    <lineage>
        <taxon>Eukaryota</taxon>
        <taxon>Metazoa</taxon>
        <taxon>Ecdysozoa</taxon>
        <taxon>Arthropoda</taxon>
        <taxon>Hexapoda</taxon>
        <taxon>Insecta</taxon>
        <taxon>Pterygota</taxon>
        <taxon>Neoptera</taxon>
        <taxon>Endopterygota</taxon>
        <taxon>Lepidoptera</taxon>
        <taxon>Glossata</taxon>
        <taxon>Ditrysia</taxon>
        <taxon>Pyraloidea</taxon>
        <taxon>Crambidae</taxon>
        <taxon>Crambinae</taxon>
        <taxon>Chilo</taxon>
    </lineage>
</organism>
<evidence type="ECO:0000256" key="9">
    <source>
        <dbReference type="SAM" id="Phobius"/>
    </source>
</evidence>
<gene>
    <name evidence="10" type="ORF">CHILSU_LOCUS646</name>
</gene>
<keyword evidence="3" id="KW-0963">Cytoplasm</keyword>
<evidence type="ECO:0000313" key="11">
    <source>
        <dbReference type="Proteomes" id="UP001153292"/>
    </source>
</evidence>
<evidence type="ECO:0000256" key="1">
    <source>
        <dbReference type="ARBA" id="ARBA00004323"/>
    </source>
</evidence>
<evidence type="ECO:0000256" key="3">
    <source>
        <dbReference type="ARBA" id="ARBA00022490"/>
    </source>
</evidence>
<keyword evidence="5" id="KW-0735">Signal-anchor</keyword>
<reference evidence="10" key="1">
    <citation type="submission" date="2021-12" db="EMBL/GenBank/DDBJ databases">
        <authorList>
            <person name="King R."/>
        </authorList>
    </citation>
    <scope>NUCLEOTIDE SEQUENCE</scope>
</reference>
<dbReference type="Proteomes" id="UP001153292">
    <property type="component" value="Chromosome 1"/>
</dbReference>